<feature type="transmembrane region" description="Helical" evidence="11">
    <location>
        <begin position="305"/>
        <end position="324"/>
    </location>
</feature>
<dbReference type="SUPFAM" id="SSF103473">
    <property type="entry name" value="MFS general substrate transporter"/>
    <property type="match status" value="1"/>
</dbReference>
<comment type="similarity">
    <text evidence="2">Belongs to the major facilitator superfamily. Metabolite:H+ Symporter (MHS) family (TC 2.A.1.6) family.</text>
</comment>
<evidence type="ECO:0000256" key="1">
    <source>
        <dbReference type="ARBA" id="ARBA00004651"/>
    </source>
</evidence>
<keyword evidence="14" id="KW-1185">Reference proteome</keyword>
<dbReference type="PROSITE" id="PS50850">
    <property type="entry name" value="MFS"/>
    <property type="match status" value="1"/>
</dbReference>
<dbReference type="InterPro" id="IPR020846">
    <property type="entry name" value="MFS_dom"/>
</dbReference>
<feature type="domain" description="Major facilitator superfamily (MFS) profile" evidence="12">
    <location>
        <begin position="12"/>
        <end position="424"/>
    </location>
</feature>
<evidence type="ECO:0000256" key="5">
    <source>
        <dbReference type="ARBA" id="ARBA00022692"/>
    </source>
</evidence>
<keyword evidence="8 11" id="KW-0472">Membrane</keyword>
<evidence type="ECO:0000256" key="6">
    <source>
        <dbReference type="ARBA" id="ARBA00022847"/>
    </source>
</evidence>
<keyword evidence="5 11" id="KW-0812">Transmembrane</keyword>
<feature type="transmembrane region" description="Helical" evidence="11">
    <location>
        <begin position="397"/>
        <end position="417"/>
    </location>
</feature>
<feature type="transmembrane region" description="Helical" evidence="11">
    <location>
        <begin position="85"/>
        <end position="106"/>
    </location>
</feature>
<dbReference type="AlphaFoldDB" id="A0A561T1F9"/>
<dbReference type="GO" id="GO:0005886">
    <property type="term" value="C:plasma membrane"/>
    <property type="evidence" value="ECO:0007669"/>
    <property type="project" value="UniProtKB-SubCell"/>
</dbReference>
<comment type="subcellular location">
    <subcellularLocation>
        <location evidence="1">Cell membrane</location>
        <topology evidence="1">Multi-pass membrane protein</topology>
    </subcellularLocation>
</comment>
<protein>
    <recommendedName>
        <fullName evidence="10">Putative proline/betaine transporter</fullName>
    </recommendedName>
</protein>
<keyword evidence="4" id="KW-1003">Cell membrane</keyword>
<evidence type="ECO:0000256" key="11">
    <source>
        <dbReference type="SAM" id="Phobius"/>
    </source>
</evidence>
<dbReference type="FunFam" id="1.20.1250.20:FF:000001">
    <property type="entry name" value="Dicarboxylate MFS transporter"/>
    <property type="match status" value="1"/>
</dbReference>
<evidence type="ECO:0000256" key="4">
    <source>
        <dbReference type="ARBA" id="ARBA00022475"/>
    </source>
</evidence>
<dbReference type="Pfam" id="PF07690">
    <property type="entry name" value="MFS_1"/>
    <property type="match status" value="1"/>
</dbReference>
<feature type="transmembrane region" description="Helical" evidence="11">
    <location>
        <begin position="185"/>
        <end position="204"/>
    </location>
</feature>
<evidence type="ECO:0000313" key="14">
    <source>
        <dbReference type="Proteomes" id="UP000321261"/>
    </source>
</evidence>
<dbReference type="PANTHER" id="PTHR43045:SF1">
    <property type="entry name" value="SHIKIMATE TRANSPORTER"/>
    <property type="match status" value="1"/>
</dbReference>
<dbReference type="CDD" id="cd17369">
    <property type="entry name" value="MFS_ShiA_like"/>
    <property type="match status" value="1"/>
</dbReference>
<dbReference type="EMBL" id="VIWU01000001">
    <property type="protein sequence ID" value="TWF80946.1"/>
    <property type="molecule type" value="Genomic_DNA"/>
</dbReference>
<evidence type="ECO:0000256" key="2">
    <source>
        <dbReference type="ARBA" id="ARBA00008240"/>
    </source>
</evidence>
<organism evidence="13 14">
    <name type="scientific">Pseudonocardia hierapolitana</name>
    <dbReference type="NCBI Taxonomy" id="1128676"/>
    <lineage>
        <taxon>Bacteria</taxon>
        <taxon>Bacillati</taxon>
        <taxon>Actinomycetota</taxon>
        <taxon>Actinomycetes</taxon>
        <taxon>Pseudonocardiales</taxon>
        <taxon>Pseudonocardiaceae</taxon>
        <taxon>Pseudonocardia</taxon>
    </lineage>
</organism>
<feature type="transmembrane region" description="Helical" evidence="11">
    <location>
        <begin position="330"/>
        <end position="348"/>
    </location>
</feature>
<evidence type="ECO:0000256" key="8">
    <source>
        <dbReference type="ARBA" id="ARBA00023136"/>
    </source>
</evidence>
<evidence type="ECO:0000256" key="9">
    <source>
        <dbReference type="ARBA" id="ARBA00037295"/>
    </source>
</evidence>
<keyword evidence="7 11" id="KW-1133">Transmembrane helix</keyword>
<evidence type="ECO:0000259" key="12">
    <source>
        <dbReference type="PROSITE" id="PS50850"/>
    </source>
</evidence>
<evidence type="ECO:0000313" key="13">
    <source>
        <dbReference type="EMBL" id="TWF80946.1"/>
    </source>
</evidence>
<accession>A0A561T1F9</accession>
<keyword evidence="3" id="KW-0813">Transport</keyword>
<feature type="transmembrane region" description="Helical" evidence="11">
    <location>
        <begin position="112"/>
        <end position="138"/>
    </location>
</feature>
<dbReference type="InterPro" id="IPR005829">
    <property type="entry name" value="Sugar_transporter_CS"/>
</dbReference>
<reference evidence="13 14" key="1">
    <citation type="submission" date="2019-06" db="EMBL/GenBank/DDBJ databases">
        <title>Sequencing the genomes of 1000 actinobacteria strains.</title>
        <authorList>
            <person name="Klenk H.-P."/>
        </authorList>
    </citation>
    <scope>NUCLEOTIDE SEQUENCE [LARGE SCALE GENOMIC DNA]</scope>
    <source>
        <strain evidence="13 14">DSM 45671</strain>
    </source>
</reference>
<dbReference type="Gene3D" id="1.20.1250.20">
    <property type="entry name" value="MFS general substrate transporter like domains"/>
    <property type="match status" value="1"/>
</dbReference>
<dbReference type="InterPro" id="IPR036259">
    <property type="entry name" value="MFS_trans_sf"/>
</dbReference>
<evidence type="ECO:0000256" key="7">
    <source>
        <dbReference type="ARBA" id="ARBA00022989"/>
    </source>
</evidence>
<feature type="transmembrane region" description="Helical" evidence="11">
    <location>
        <begin position="12"/>
        <end position="43"/>
    </location>
</feature>
<evidence type="ECO:0000256" key="3">
    <source>
        <dbReference type="ARBA" id="ARBA00022448"/>
    </source>
</evidence>
<dbReference type="PANTHER" id="PTHR43045">
    <property type="entry name" value="SHIKIMATE TRANSPORTER"/>
    <property type="match status" value="1"/>
</dbReference>
<dbReference type="GO" id="GO:0015293">
    <property type="term" value="F:symporter activity"/>
    <property type="evidence" value="ECO:0007669"/>
    <property type="project" value="UniProtKB-KW"/>
</dbReference>
<feature type="transmembrane region" description="Helical" evidence="11">
    <location>
        <begin position="275"/>
        <end position="293"/>
    </location>
</feature>
<evidence type="ECO:0000256" key="10">
    <source>
        <dbReference type="ARBA" id="ARBA00039918"/>
    </source>
</evidence>
<gene>
    <name evidence="13" type="ORF">FHX44_116889</name>
</gene>
<comment type="function">
    <text evidence="9">May be a proton symporter involved in the uptake of osmolytes such as proline and glycine betaine.</text>
</comment>
<dbReference type="Proteomes" id="UP000321261">
    <property type="component" value="Unassembled WGS sequence"/>
</dbReference>
<name>A0A561T1F9_9PSEU</name>
<feature type="transmembrane region" description="Helical" evidence="11">
    <location>
        <begin position="237"/>
        <end position="263"/>
    </location>
</feature>
<feature type="transmembrane region" description="Helical" evidence="11">
    <location>
        <begin position="369"/>
        <end position="391"/>
    </location>
</feature>
<comment type="caution">
    <text evidence="13">The sequence shown here is derived from an EMBL/GenBank/DDBJ whole genome shotgun (WGS) entry which is preliminary data.</text>
</comment>
<dbReference type="InterPro" id="IPR011701">
    <property type="entry name" value="MFS"/>
</dbReference>
<dbReference type="OrthoDB" id="8953821at2"/>
<feature type="transmembrane region" description="Helical" evidence="11">
    <location>
        <begin position="49"/>
        <end position="73"/>
    </location>
</feature>
<feature type="transmembrane region" description="Helical" evidence="11">
    <location>
        <begin position="150"/>
        <end position="173"/>
    </location>
</feature>
<proteinExistence type="inferred from homology"/>
<dbReference type="RefSeq" id="WP_147259542.1">
    <property type="nucleotide sequence ID" value="NZ_VIWU01000001.1"/>
</dbReference>
<sequence>MSSPERPTGRRIAIASFVGTAIEFYDFYIYGTAAALVFGAVFFPSFSPLAGTLAAFATYAVGFVARPLGAILFGHFGDRIGRKRMLIVSLVLMGGATVAVGLIPSFETIGVLAPVLLVIARFLQGIGLGGEWGGAVLLATEYAPPGKRGLYSAFPQLGPAVGFVLGNALFLLLDATMSDETFRTVGWRIPFLASAVLLVVGYYIRMRIAETPVFQAAMDRQERSRVPFADLLRSQPLVLLFATLSFILAHTLFYTVTTFALSYGTTILHVDRTTMLLAAMVAVAVMGAATLWFAVQSDRIGRKRLCMASAVLAAVWAFPLFWLIDTGNPLLITLGMTGGLLCFAMLYGPMGAFLPELFRVRFRYSGASFAYSASGIVGGGISPIVATDLLARTGSSAAISAYVLVIALVCLGGLVPLRETKDADFTDGLEMARPS</sequence>
<keyword evidence="6" id="KW-0769">Symport</keyword>
<dbReference type="PROSITE" id="PS00217">
    <property type="entry name" value="SUGAR_TRANSPORT_2"/>
    <property type="match status" value="1"/>
</dbReference>